<dbReference type="AlphaFoldDB" id="A0A0V7ZVW9"/>
<dbReference type="EMBL" id="LMTZ01000077">
    <property type="protein sequence ID" value="KST68110.1"/>
    <property type="molecule type" value="Genomic_DNA"/>
</dbReference>
<evidence type="ECO:0000313" key="2">
    <source>
        <dbReference type="EMBL" id="KST68773.1"/>
    </source>
</evidence>
<dbReference type="Proteomes" id="UP000053372">
    <property type="component" value="Unassembled WGS sequence"/>
</dbReference>
<keyword evidence="3" id="KW-1185">Reference proteome</keyword>
<organism evidence="2 3">
    <name type="scientific">Mastigocoleus testarum BC008</name>
    <dbReference type="NCBI Taxonomy" id="371196"/>
    <lineage>
        <taxon>Bacteria</taxon>
        <taxon>Bacillati</taxon>
        <taxon>Cyanobacteriota</taxon>
        <taxon>Cyanophyceae</taxon>
        <taxon>Nostocales</taxon>
        <taxon>Hapalosiphonaceae</taxon>
        <taxon>Mastigocoleus</taxon>
    </lineage>
</organism>
<dbReference type="EMBL" id="LMTZ01000045">
    <property type="protein sequence ID" value="KST68773.1"/>
    <property type="molecule type" value="Genomic_DNA"/>
</dbReference>
<reference evidence="2 3" key="1">
    <citation type="journal article" date="2015" name="Genome Announc.">
        <title>Draft Genome of the Euendolithic (true boring) Cyanobacterium Mastigocoleus testarum strain BC008.</title>
        <authorList>
            <person name="Guida B.S."/>
            <person name="Garcia-Pichel F."/>
        </authorList>
    </citation>
    <scope>NUCLEOTIDE SEQUENCE [LARGE SCALE GENOMIC DNA]</scope>
    <source>
        <strain evidence="2 3">BC008</strain>
    </source>
</reference>
<comment type="caution">
    <text evidence="2">The sequence shown here is derived from an EMBL/GenBank/DDBJ whole genome shotgun (WGS) entry which is preliminary data.</text>
</comment>
<protein>
    <submittedName>
        <fullName evidence="2">Uncharacterized protein</fullName>
    </submittedName>
</protein>
<evidence type="ECO:0000313" key="1">
    <source>
        <dbReference type="EMBL" id="KST68110.1"/>
    </source>
</evidence>
<gene>
    <name evidence="1" type="ORF">BC008_32300</name>
    <name evidence="2" type="ORF">BC008_33985</name>
</gene>
<accession>A0A0V7ZVW9</accession>
<name>A0A0V7ZVW9_9CYAN</name>
<sequence length="72" mass="7961">MKAMLSRYAFWSIAIFVLLLTELLEGEQNNKVIVPGLFRGVSPVLPAQVIILNSSTLISGSMHQVACRILNF</sequence>
<evidence type="ECO:0000313" key="3">
    <source>
        <dbReference type="Proteomes" id="UP000053372"/>
    </source>
</evidence>
<proteinExistence type="predicted"/>